<dbReference type="Pfam" id="PF21725">
    <property type="entry name" value="T7SS_signal"/>
    <property type="match status" value="1"/>
</dbReference>
<keyword evidence="4" id="KW-1185">Reference proteome</keyword>
<comment type="caution">
    <text evidence="3">The sequence shown here is derived from an EMBL/GenBank/DDBJ whole genome shotgun (WGS) entry which is preliminary data.</text>
</comment>
<evidence type="ECO:0000313" key="4">
    <source>
        <dbReference type="Proteomes" id="UP000215483"/>
    </source>
</evidence>
<feature type="domain" description="Putative T7SS secretion signal" evidence="2">
    <location>
        <begin position="4"/>
        <end position="121"/>
    </location>
</feature>
<dbReference type="AlphaFoldDB" id="A0A233S2S9"/>
<feature type="region of interest" description="Disordered" evidence="1">
    <location>
        <begin position="202"/>
        <end position="225"/>
    </location>
</feature>
<name>A0A233S2S9_STRDA</name>
<accession>A0A233S2S9</accession>
<evidence type="ECO:0000313" key="3">
    <source>
        <dbReference type="EMBL" id="OXY89997.1"/>
    </source>
</evidence>
<proteinExistence type="predicted"/>
<protein>
    <recommendedName>
        <fullName evidence="2">Putative T7SS secretion signal domain-containing protein</fullName>
    </recommendedName>
</protein>
<gene>
    <name evidence="3" type="ORF">BEK98_35655</name>
</gene>
<dbReference type="InterPro" id="IPR049082">
    <property type="entry name" value="T7SS_signal"/>
</dbReference>
<dbReference type="Proteomes" id="UP000215483">
    <property type="component" value="Unassembled WGS sequence"/>
</dbReference>
<dbReference type="EMBL" id="MCGQ01000039">
    <property type="protein sequence ID" value="OXY89997.1"/>
    <property type="molecule type" value="Genomic_DNA"/>
</dbReference>
<feature type="compositionally biased region" description="Basic and acidic residues" evidence="1">
    <location>
        <begin position="202"/>
        <end position="212"/>
    </location>
</feature>
<reference evidence="3 4" key="1">
    <citation type="submission" date="2016-07" db="EMBL/GenBank/DDBJ databases">
        <title>Draft genome of Streptomyces diastatochromogenes.</title>
        <authorList>
            <person name="Podduturi R."/>
            <person name="Lukassen M.B."/>
            <person name="Clausen N."/>
            <person name="Nielsen J.L."/>
            <person name="Jorgensen N.O."/>
        </authorList>
    </citation>
    <scope>NUCLEOTIDE SEQUENCE [LARGE SCALE GENOMIC DNA]</scope>
    <source>
        <strain evidence="3 4">DSM 40608</strain>
    </source>
</reference>
<sequence length="423" mass="43629">MATELGSTTDPKELIPGDTGKLTELASSLTGWSKKFDKIGDGLRDLKISGWKGEASDAFWPTLSKEKSNWYLAADAMSGAADAVTSYSSTLGWAQKQASTAIEQWKSGDHDAAQTTLNAARKQLKPELEKMTKKLGDLAGGAAHSPGWLVNARQRVDDWKWIQDHSVGKTSQNRWKLETERWLPKGDGHYRADKVWGKDEDGNWFIRDKPEPTGDEEDGTTPGKKTNLTVKLAEWQGGANVWSDGTKGETSFAGDGKLQGSLGVSALGVDGSAGASITNGRLQAGVSGSAYLAQASANGSVEYGYAAAQAEGKAYAGAEASANLGVGKDGLHAGAEAFAGAKATGSVSGDVAGVGAGVGGEAWAGAGASASADLGMKDGKFTIGGEVGVGLGIGGKVSFDVTVDPHKVVDSLGDAADAIGDWF</sequence>
<evidence type="ECO:0000256" key="1">
    <source>
        <dbReference type="SAM" id="MobiDB-lite"/>
    </source>
</evidence>
<dbReference type="RefSeq" id="WP_094221051.1">
    <property type="nucleotide sequence ID" value="NZ_MCGQ01000039.1"/>
</dbReference>
<dbReference type="OrthoDB" id="5194739at2"/>
<evidence type="ECO:0000259" key="2">
    <source>
        <dbReference type="Pfam" id="PF21725"/>
    </source>
</evidence>
<organism evidence="3 4">
    <name type="scientific">Streptomyces diastatochromogenes</name>
    <dbReference type="NCBI Taxonomy" id="42236"/>
    <lineage>
        <taxon>Bacteria</taxon>
        <taxon>Bacillati</taxon>
        <taxon>Actinomycetota</taxon>
        <taxon>Actinomycetes</taxon>
        <taxon>Kitasatosporales</taxon>
        <taxon>Streptomycetaceae</taxon>
        <taxon>Streptomyces</taxon>
    </lineage>
</organism>